<reference evidence="1 2" key="1">
    <citation type="journal article" date="2018" name="New Phytol.">
        <title>Phylogenomics of Endogonaceae and evolution of mycorrhizas within Mucoromycota.</title>
        <authorList>
            <person name="Chang Y."/>
            <person name="Desiro A."/>
            <person name="Na H."/>
            <person name="Sandor L."/>
            <person name="Lipzen A."/>
            <person name="Clum A."/>
            <person name="Barry K."/>
            <person name="Grigoriev I.V."/>
            <person name="Martin F.M."/>
            <person name="Stajich J.E."/>
            <person name="Smith M.E."/>
            <person name="Bonito G."/>
            <person name="Spatafora J.W."/>
        </authorList>
    </citation>
    <scope>NUCLEOTIDE SEQUENCE [LARGE SCALE GENOMIC DNA]</scope>
    <source>
        <strain evidence="1 2">AD002</strain>
    </source>
</reference>
<dbReference type="EMBL" id="RBNJ01028737">
    <property type="protein sequence ID" value="RUS13824.1"/>
    <property type="molecule type" value="Genomic_DNA"/>
</dbReference>
<organism evidence="1 2">
    <name type="scientific">Jimgerdemannia flammicorona</name>
    <dbReference type="NCBI Taxonomy" id="994334"/>
    <lineage>
        <taxon>Eukaryota</taxon>
        <taxon>Fungi</taxon>
        <taxon>Fungi incertae sedis</taxon>
        <taxon>Mucoromycota</taxon>
        <taxon>Mucoromycotina</taxon>
        <taxon>Endogonomycetes</taxon>
        <taxon>Endogonales</taxon>
        <taxon>Endogonaceae</taxon>
        <taxon>Jimgerdemannia</taxon>
    </lineage>
</organism>
<name>A0A433P8E5_9FUNG</name>
<gene>
    <name evidence="1" type="ORF">BC938DRAFT_477657</name>
</gene>
<evidence type="ECO:0000313" key="1">
    <source>
        <dbReference type="EMBL" id="RUS13824.1"/>
    </source>
</evidence>
<keyword evidence="2" id="KW-1185">Reference proteome</keyword>
<accession>A0A433P8E5</accession>
<protein>
    <submittedName>
        <fullName evidence="1">Uncharacterized protein</fullName>
    </submittedName>
</protein>
<feature type="non-terminal residue" evidence="1">
    <location>
        <position position="1"/>
    </location>
</feature>
<sequence length="65" mass="7195">SINITPILFTLTIYHISSPAASHPPQPAQDIPQVAMHIACHVLPVLLRLLQRLGILINFGNLLYE</sequence>
<evidence type="ECO:0000313" key="2">
    <source>
        <dbReference type="Proteomes" id="UP000274822"/>
    </source>
</evidence>
<comment type="caution">
    <text evidence="1">The sequence shown here is derived from an EMBL/GenBank/DDBJ whole genome shotgun (WGS) entry which is preliminary data.</text>
</comment>
<proteinExistence type="predicted"/>
<dbReference type="AlphaFoldDB" id="A0A433P8E5"/>
<dbReference type="Proteomes" id="UP000274822">
    <property type="component" value="Unassembled WGS sequence"/>
</dbReference>